<evidence type="ECO:0008006" key="5">
    <source>
        <dbReference type="Google" id="ProtNLM"/>
    </source>
</evidence>
<organism evidence="3 4">
    <name type="scientific">Actinopolymorpha pittospori</name>
    <dbReference type="NCBI Taxonomy" id="648752"/>
    <lineage>
        <taxon>Bacteria</taxon>
        <taxon>Bacillati</taxon>
        <taxon>Actinomycetota</taxon>
        <taxon>Actinomycetes</taxon>
        <taxon>Propionibacteriales</taxon>
        <taxon>Actinopolymorphaceae</taxon>
        <taxon>Actinopolymorpha</taxon>
    </lineage>
</organism>
<sequence>MSATGVWTGVRDLTRDRPTVLEENAPADVRCRPLSDPELAATVVVGVLVGLLGLIGLVTSFATVAAAAAPAFGRLAWLVPVGVDVGILVFSALDLVLARLDMRVVWLRLVPWSLTAATIYLNVAEQSTVFGQVAHAVLPGMWVVAIEVGTHAIRVRAGLASARRMDSIRRSRWLLAPVSTLGLWRRMVLWEITAYPDALHRERARLLALTELKDRYGHLHIAGRTARFPAAWRWNAPRRERALYRLGEHIPHHDQAEPAPALAPPMPTTPRPIPRPKATTKTGSRSRRSTVVPDVVDLVPAAEAAAERIAARGEDLTRKALAAQLRADGHQVGNAKLGTLLEHLRNRITTDSSSGDETLRETSE</sequence>
<evidence type="ECO:0000313" key="3">
    <source>
        <dbReference type="EMBL" id="MBE1612063.1"/>
    </source>
</evidence>
<dbReference type="RefSeq" id="WP_192755182.1">
    <property type="nucleotide sequence ID" value="NZ_BAABJL010000222.1"/>
</dbReference>
<proteinExistence type="predicted"/>
<feature type="transmembrane region" description="Helical" evidence="2">
    <location>
        <begin position="39"/>
        <end position="69"/>
    </location>
</feature>
<feature type="transmembrane region" description="Helical" evidence="2">
    <location>
        <begin position="105"/>
        <end position="123"/>
    </location>
</feature>
<feature type="region of interest" description="Disordered" evidence="1">
    <location>
        <begin position="253"/>
        <end position="290"/>
    </location>
</feature>
<protein>
    <recommendedName>
        <fullName evidence="5">DUF2637 domain-containing protein</fullName>
    </recommendedName>
</protein>
<dbReference type="InterPro" id="IPR021235">
    <property type="entry name" value="DUF2637"/>
</dbReference>
<dbReference type="Proteomes" id="UP000638648">
    <property type="component" value="Unassembled WGS sequence"/>
</dbReference>
<reference evidence="3" key="1">
    <citation type="submission" date="2020-10" db="EMBL/GenBank/DDBJ databases">
        <title>Sequencing the genomes of 1000 actinobacteria strains.</title>
        <authorList>
            <person name="Klenk H.-P."/>
        </authorList>
    </citation>
    <scope>NUCLEOTIDE SEQUENCE</scope>
    <source>
        <strain evidence="3">DSM 45354</strain>
    </source>
</reference>
<feature type="transmembrane region" description="Helical" evidence="2">
    <location>
        <begin position="129"/>
        <end position="153"/>
    </location>
</feature>
<name>A0A927RQC1_9ACTN</name>
<comment type="caution">
    <text evidence="3">The sequence shown here is derived from an EMBL/GenBank/DDBJ whole genome shotgun (WGS) entry which is preliminary data.</text>
</comment>
<evidence type="ECO:0000313" key="4">
    <source>
        <dbReference type="Proteomes" id="UP000638648"/>
    </source>
</evidence>
<keyword evidence="2" id="KW-1133">Transmembrane helix</keyword>
<feature type="transmembrane region" description="Helical" evidence="2">
    <location>
        <begin position="75"/>
        <end position="98"/>
    </location>
</feature>
<gene>
    <name evidence="3" type="ORF">HEB94_008911</name>
</gene>
<dbReference type="AlphaFoldDB" id="A0A927RQC1"/>
<evidence type="ECO:0000256" key="2">
    <source>
        <dbReference type="SAM" id="Phobius"/>
    </source>
</evidence>
<evidence type="ECO:0000256" key="1">
    <source>
        <dbReference type="SAM" id="MobiDB-lite"/>
    </source>
</evidence>
<accession>A0A927RQC1</accession>
<keyword evidence="2" id="KW-0472">Membrane</keyword>
<dbReference type="EMBL" id="JADBEM010000001">
    <property type="protein sequence ID" value="MBE1612063.1"/>
    <property type="molecule type" value="Genomic_DNA"/>
</dbReference>
<keyword evidence="4" id="KW-1185">Reference proteome</keyword>
<dbReference type="Pfam" id="PF10935">
    <property type="entry name" value="DUF2637"/>
    <property type="match status" value="1"/>
</dbReference>
<feature type="compositionally biased region" description="Pro residues" evidence="1">
    <location>
        <begin position="261"/>
        <end position="275"/>
    </location>
</feature>
<keyword evidence="2" id="KW-0812">Transmembrane</keyword>